<evidence type="ECO:0000256" key="2">
    <source>
        <dbReference type="ARBA" id="ARBA00004275"/>
    </source>
</evidence>
<dbReference type="InterPro" id="IPR055060">
    <property type="entry name" value="ACOX_C_alpha1"/>
</dbReference>
<dbReference type="Gene3D" id="3.30.810.10">
    <property type="entry name" value="2-Layer Sandwich"/>
    <property type="match status" value="1"/>
</dbReference>
<dbReference type="InterPro" id="IPR027483">
    <property type="entry name" value="PInositol-4-P-4/5-kinase_C_sf"/>
</dbReference>
<evidence type="ECO:0000256" key="14">
    <source>
        <dbReference type="ARBA" id="ARBA00023002"/>
    </source>
</evidence>
<dbReference type="Gene3D" id="2.40.110.10">
    <property type="entry name" value="Butyryl-CoA Dehydrogenase, subunit A, domain 2"/>
    <property type="match status" value="1"/>
</dbReference>
<evidence type="ECO:0000313" key="19">
    <source>
        <dbReference type="Proteomes" id="UP001642484"/>
    </source>
</evidence>
<dbReference type="InterPro" id="IPR012258">
    <property type="entry name" value="Acyl-CoA_oxidase"/>
</dbReference>
<evidence type="ECO:0000256" key="12">
    <source>
        <dbReference type="ARBA" id="ARBA00022832"/>
    </source>
</evidence>
<proteinExistence type="inferred from homology"/>
<evidence type="ECO:0000256" key="6">
    <source>
        <dbReference type="ARBA" id="ARBA00022679"/>
    </source>
</evidence>
<comment type="cofactor">
    <cofactor evidence="1">
        <name>FAD</name>
        <dbReference type="ChEBI" id="CHEBI:57692"/>
    </cofactor>
</comment>
<evidence type="ECO:0000256" key="3">
    <source>
        <dbReference type="ARBA" id="ARBA00006288"/>
    </source>
</evidence>
<dbReference type="Proteomes" id="UP001642484">
    <property type="component" value="Unassembled WGS sequence"/>
</dbReference>
<organism evidence="18 19">
    <name type="scientific">Durusdinium trenchii</name>
    <dbReference type="NCBI Taxonomy" id="1381693"/>
    <lineage>
        <taxon>Eukaryota</taxon>
        <taxon>Sar</taxon>
        <taxon>Alveolata</taxon>
        <taxon>Dinophyceae</taxon>
        <taxon>Suessiales</taxon>
        <taxon>Symbiodiniaceae</taxon>
        <taxon>Durusdinium</taxon>
    </lineage>
</organism>
<dbReference type="InterPro" id="IPR046373">
    <property type="entry name" value="Acyl-CoA_Oxase/DH_mid-dom_sf"/>
</dbReference>
<keyword evidence="11" id="KW-0274">FAD</keyword>
<dbReference type="Pfam" id="PF22191">
    <property type="entry name" value="IBR_1"/>
    <property type="match status" value="1"/>
</dbReference>
<dbReference type="InterPro" id="IPR009100">
    <property type="entry name" value="AcylCoA_DH/oxidase_NM_dom_sf"/>
</dbReference>
<dbReference type="Pfam" id="PF02770">
    <property type="entry name" value="Acyl-CoA_dh_M"/>
    <property type="match status" value="1"/>
</dbReference>
<dbReference type="PANTHER" id="PTHR10909">
    <property type="entry name" value="ELECTRON TRANSPORT OXIDOREDUCTASE"/>
    <property type="match status" value="1"/>
</dbReference>
<keyword evidence="8" id="KW-0677">Repeat</keyword>
<keyword evidence="14" id="KW-0560">Oxidoreductase</keyword>
<evidence type="ECO:0000256" key="4">
    <source>
        <dbReference type="ARBA" id="ARBA00012870"/>
    </source>
</evidence>
<protein>
    <recommendedName>
        <fullName evidence="4">acyl-CoA oxidase</fullName>
        <ecNumber evidence="4">1.3.3.6</ecNumber>
    </recommendedName>
</protein>
<evidence type="ECO:0000256" key="10">
    <source>
        <dbReference type="ARBA" id="ARBA00022786"/>
    </source>
</evidence>
<dbReference type="InterPro" id="IPR029320">
    <property type="entry name" value="Acyl-CoA_ox_N"/>
</dbReference>
<evidence type="ECO:0000259" key="17">
    <source>
        <dbReference type="PROSITE" id="PS51873"/>
    </source>
</evidence>
<reference evidence="18 19" key="1">
    <citation type="submission" date="2024-02" db="EMBL/GenBank/DDBJ databases">
        <authorList>
            <person name="Chen Y."/>
            <person name="Shah S."/>
            <person name="Dougan E. K."/>
            <person name="Thang M."/>
            <person name="Chan C."/>
        </authorList>
    </citation>
    <scope>NUCLEOTIDE SEQUENCE [LARGE SCALE GENOMIC DNA]</scope>
</reference>
<dbReference type="Pfam" id="PF14749">
    <property type="entry name" value="Acyl-CoA_ox_N"/>
    <property type="match status" value="1"/>
</dbReference>
<dbReference type="SUPFAM" id="SSF47203">
    <property type="entry name" value="Acyl-CoA dehydrogenase C-terminal domain-like"/>
    <property type="match status" value="2"/>
</dbReference>
<dbReference type="CDD" id="cd20336">
    <property type="entry name" value="Rcat_RBR"/>
    <property type="match status" value="1"/>
</dbReference>
<dbReference type="Pfam" id="PF01756">
    <property type="entry name" value="ACOX"/>
    <property type="match status" value="1"/>
</dbReference>
<keyword evidence="9" id="KW-0863">Zinc-finger</keyword>
<dbReference type="PANTHER" id="PTHR10909:SF250">
    <property type="entry name" value="PEROXISOMAL ACYL-COENZYME A OXIDASE 1"/>
    <property type="match status" value="1"/>
</dbReference>
<dbReference type="SUPFAM" id="SSF56645">
    <property type="entry name" value="Acyl-CoA dehydrogenase NM domain-like"/>
    <property type="match status" value="1"/>
</dbReference>
<evidence type="ECO:0000256" key="8">
    <source>
        <dbReference type="ARBA" id="ARBA00022737"/>
    </source>
</evidence>
<comment type="similarity">
    <text evidence="3">Belongs to the acyl-CoA oxidase family.</text>
</comment>
<dbReference type="Pfam" id="PF22924">
    <property type="entry name" value="ACOX_C_alpha1"/>
    <property type="match status" value="1"/>
</dbReference>
<comment type="caution">
    <text evidence="18">The sequence shown here is derived from an EMBL/GenBank/DDBJ whole genome shotgun (WGS) entry which is preliminary data.</text>
</comment>
<evidence type="ECO:0000256" key="1">
    <source>
        <dbReference type="ARBA" id="ARBA00001974"/>
    </source>
</evidence>
<evidence type="ECO:0000313" key="18">
    <source>
        <dbReference type="EMBL" id="CAK9072805.1"/>
    </source>
</evidence>
<dbReference type="PROSITE" id="PS51873">
    <property type="entry name" value="TRIAD"/>
    <property type="match status" value="1"/>
</dbReference>
<evidence type="ECO:0000256" key="15">
    <source>
        <dbReference type="ARBA" id="ARBA00023098"/>
    </source>
</evidence>
<dbReference type="Gene3D" id="1.20.120.1750">
    <property type="match status" value="1"/>
</dbReference>
<evidence type="ECO:0000256" key="11">
    <source>
        <dbReference type="ARBA" id="ARBA00022827"/>
    </source>
</evidence>
<keyword evidence="15" id="KW-0443">Lipid metabolism</keyword>
<dbReference type="InterPro" id="IPR037069">
    <property type="entry name" value="AcylCoA_DH/ox_N_sf"/>
</dbReference>
<keyword evidence="12" id="KW-0276">Fatty acid metabolism</keyword>
<comment type="subcellular location">
    <subcellularLocation>
        <location evidence="2">Peroxisome</location>
    </subcellularLocation>
</comment>
<dbReference type="Pfam" id="PF01504">
    <property type="entry name" value="PIP5K"/>
    <property type="match status" value="1"/>
</dbReference>
<dbReference type="Gene3D" id="1.10.540.10">
    <property type="entry name" value="Acyl-CoA dehydrogenase/oxidase, N-terminal domain"/>
    <property type="match status" value="1"/>
</dbReference>
<dbReference type="InterPro" id="IPR002655">
    <property type="entry name" value="Acyl-CoA_oxidase_C"/>
</dbReference>
<keyword evidence="10" id="KW-0833">Ubl conjugation pathway</keyword>
<evidence type="ECO:0000256" key="5">
    <source>
        <dbReference type="ARBA" id="ARBA00022630"/>
    </source>
</evidence>
<keyword evidence="13" id="KW-0862">Zinc</keyword>
<dbReference type="EC" id="1.3.3.6" evidence="4"/>
<dbReference type="InterPro" id="IPR036250">
    <property type="entry name" value="AcylCo_DH-like_C"/>
</dbReference>
<evidence type="ECO:0000256" key="13">
    <source>
        <dbReference type="ARBA" id="ARBA00022833"/>
    </source>
</evidence>
<evidence type="ECO:0000256" key="7">
    <source>
        <dbReference type="ARBA" id="ARBA00022723"/>
    </source>
</evidence>
<dbReference type="InterPro" id="IPR044066">
    <property type="entry name" value="TRIAD_supradom"/>
</dbReference>
<keyword evidence="7" id="KW-0479">Metal-binding</keyword>
<keyword evidence="5" id="KW-0285">Flavoprotein</keyword>
<name>A0ABP0P9S8_9DINO</name>
<evidence type="ECO:0000256" key="16">
    <source>
        <dbReference type="ARBA" id="ARBA00023140"/>
    </source>
</evidence>
<feature type="domain" description="RING-type" evidence="17">
    <location>
        <begin position="1120"/>
        <end position="1319"/>
    </location>
</feature>
<keyword evidence="16" id="KW-0576">Peroxisome</keyword>
<dbReference type="InterPro" id="IPR006091">
    <property type="entry name" value="Acyl-CoA_Oxase/DH_mid-dom"/>
</dbReference>
<dbReference type="Gene3D" id="1.20.140.10">
    <property type="entry name" value="Butyryl-CoA Dehydrogenase, subunit A, domain 3"/>
    <property type="match status" value="2"/>
</dbReference>
<dbReference type="SUPFAM" id="SSF56104">
    <property type="entry name" value="SAICAR synthase-like"/>
    <property type="match status" value="1"/>
</dbReference>
<gene>
    <name evidence="18" type="ORF">CCMP2556_LOCUS35826</name>
</gene>
<sequence>MASFLEEERARASFDIREMTFFLDGGQERTKRREDVEALVESDPIFSNSDLYNLSRPERHRRAMQKQRRLLELCRSGCGAPSFSLAELRGAVHDMLGTDLQSLMFIPNIKATFTNEQQAQWLPRAERWEIIGCYAQTELGHGSNVRALETTATFIAETDEIEIHSPSLTSTKWWPGAMGRTANYAIVYARLIVEGRDLGIHNFMVQIRDLETHRPMPGVQVGDIGPKIGYNNQDNGFCRFERVRIPRTHMAMRQTTLHPDGRYEATEGRRTASYSAMTGVRVEIVLTTGYALSMACTIAIRYSAVRRQGFTSIMAKESTEMDFAGSRGKDDGSEMCILDYTMQQERLLPLLATAYAFHCAGATMRAILKGDAATLHVASSGLKALCSRIAGDGIETCRRACGGHGYLAASGLPELLGTYLQNVTVEGENYMIAQQTTRGLLKLLSSSASATFKNAWEGDHSAYLNSTAAMSAQCRAETSKDFLSMEIQCEAYCQRSAWVLSELQAQLQRAQAAGAAPVDAWNECCPDVIRASEAHCFYVLVRSFWSTILLLRQQGSSLVPVLESCCHLFALWWMRENLGDFLQSGFLTAQQGGLLRQAVRDLLPVLRADAVPLVDAWGHSDHCLNSALGRRDGRVYEALWDSVQPEVNPMNKDEALRKKGQTRWRLKFEAKYDLKGVLGSHRYVSAAQRASGVEVLKERVRAAGLATTRRDEDRNFLERAPLRPSEKKLVVQLEKDVDFLEKHGRIDYSLLSGRHGLGGLFRTDMDWGAVLAENLKRSGPKVHVTSALRKPWACFLSGPKTVMEQDSVGGTGGGLACVGCGSREELLVFEKFSGAFQSACRHAACEPCLRNWTLKELPKCRQRWMLRVECPCQTCGRQVPQALPLKVSAHARALADAIDASSANKVADQLVEWPALPNEALVCPRCGEEKDQVLVNTACGHGACRNCWLADLPSKLEWCKAYVALDVPCGHEGCSEGCFEVLKHLDSPVIPEVKSYVEQVQSDLLEFSPWCVHEANAGAPGPVCPSCECRVTALLYCCCQKRVACKQCWDSDFQQKLHWLQDNFAFVPDHLHEATCKGPDALSLLSSQPTSSFFCIQRHRESLTEALKRVARYAAPRGTVGPTCPVCNEVSLVLLRASRADPHAACERCWMRWAEEQLEECFAEKKLPRCLWPQCQVPMAGEVDHLAKDCVWELVQQSSAGLQELLGKLKRRKRLQNNPLFPAALQVECPRCVGIGYLGFDTVMCFLCEYQWEDSGEKPLELSAGECPPEELQVAGVRVQRCPKCREYIEKNGGCDHMTCRCRHQFSWSTLKPWGSVVG</sequence>
<dbReference type="SUPFAM" id="SSF57850">
    <property type="entry name" value="RING/U-box"/>
    <property type="match status" value="1"/>
</dbReference>
<keyword evidence="19" id="KW-1185">Reference proteome</keyword>
<dbReference type="EMBL" id="CAXAMN010022806">
    <property type="protein sequence ID" value="CAK9072805.1"/>
    <property type="molecule type" value="Genomic_DNA"/>
</dbReference>
<keyword evidence="6" id="KW-0808">Transferase</keyword>
<evidence type="ECO:0000256" key="9">
    <source>
        <dbReference type="ARBA" id="ARBA00022771"/>
    </source>
</evidence>
<dbReference type="InterPro" id="IPR002498">
    <property type="entry name" value="PInositol-4-P-4/5-kinase_core"/>
</dbReference>
<accession>A0ABP0P9S8</accession>